<dbReference type="InterPro" id="IPR022301">
    <property type="entry name" value="Integral_membrane_YjbE"/>
</dbReference>
<dbReference type="NCBIfam" id="TIGR03717">
    <property type="entry name" value="R_switched_YjbE"/>
    <property type="match status" value="1"/>
</dbReference>
<dbReference type="InterPro" id="IPR005496">
    <property type="entry name" value="Integral_membrane_TerC"/>
</dbReference>
<protein>
    <submittedName>
        <fullName evidence="7">TerC family protein</fullName>
    </submittedName>
</protein>
<dbReference type="AlphaFoldDB" id="A0A9Q4B0K1"/>
<evidence type="ECO:0000313" key="8">
    <source>
        <dbReference type="Proteomes" id="UP001057753"/>
    </source>
</evidence>
<comment type="similarity">
    <text evidence="2">Belongs to the TerC family.</text>
</comment>
<keyword evidence="4 6" id="KW-1133">Transmembrane helix</keyword>
<feature type="transmembrane region" description="Helical" evidence="6">
    <location>
        <begin position="42"/>
        <end position="61"/>
    </location>
</feature>
<comment type="subcellular location">
    <subcellularLocation>
        <location evidence="1">Membrane</location>
        <topology evidence="1">Multi-pass membrane protein</topology>
    </subcellularLocation>
</comment>
<evidence type="ECO:0000313" key="7">
    <source>
        <dbReference type="EMBL" id="MCR6095785.1"/>
    </source>
</evidence>
<feature type="transmembrane region" description="Helical" evidence="6">
    <location>
        <begin position="67"/>
        <end position="86"/>
    </location>
</feature>
<sequence>MTTETIWALLTIIGIDIVLGGDNAIVVAMACRRLPENLRNKAIVLGILLAVLARGLLTILAVHLLTIPYLMGIGGVFLVWIAFRLINSEDSHSSIHSSYTISDAIKTIVIADVVMGFDNVLAVAGASQGNSLLVLTGLVISVPIIIWGSKIILYLMTRFPLIIYIGAAVLLFTAGKMILHEHLVQTFLQSTFLSPNVFLFSLVTGGLLIAWLTHHINGLQILILKQKR</sequence>
<evidence type="ECO:0000256" key="4">
    <source>
        <dbReference type="ARBA" id="ARBA00022989"/>
    </source>
</evidence>
<keyword evidence="8" id="KW-1185">Reference proteome</keyword>
<gene>
    <name evidence="7" type="ORF">HXA33_04445</name>
</gene>
<feature type="transmembrane region" description="Helical" evidence="6">
    <location>
        <begin position="199"/>
        <end position="224"/>
    </location>
</feature>
<dbReference type="PANTHER" id="PTHR30238:SF4">
    <property type="entry name" value="SLL1022 PROTEIN"/>
    <property type="match status" value="1"/>
</dbReference>
<dbReference type="GO" id="GO:0016020">
    <property type="term" value="C:membrane"/>
    <property type="evidence" value="ECO:0007669"/>
    <property type="project" value="UniProtKB-SubCell"/>
</dbReference>
<keyword evidence="3 6" id="KW-0812">Transmembrane</keyword>
<proteinExistence type="inferred from homology"/>
<evidence type="ECO:0000256" key="1">
    <source>
        <dbReference type="ARBA" id="ARBA00004141"/>
    </source>
</evidence>
<keyword evidence="5 6" id="KW-0472">Membrane</keyword>
<accession>A0A9Q4B0K1</accession>
<comment type="caution">
    <text evidence="7">The sequence shown here is derived from an EMBL/GenBank/DDBJ whole genome shotgun (WGS) entry which is preliminary data.</text>
</comment>
<reference evidence="7" key="1">
    <citation type="submission" date="2020-06" db="EMBL/GenBank/DDBJ databases">
        <title>Insight into the genomes of haloalkaliphilic bacilli from Kenyan soda lakes.</title>
        <authorList>
            <person name="Mwirichia R."/>
            <person name="Villamizar G.C."/>
            <person name="Poehlein A."/>
            <person name="Mugweru J."/>
            <person name="Kipnyargis A."/>
            <person name="Kiplimo D."/>
            <person name="Orwa P."/>
            <person name="Daniel R."/>
        </authorList>
    </citation>
    <scope>NUCLEOTIDE SEQUENCE</scope>
    <source>
        <strain evidence="7">B1096_S55</strain>
    </source>
</reference>
<evidence type="ECO:0000256" key="3">
    <source>
        <dbReference type="ARBA" id="ARBA00022692"/>
    </source>
</evidence>
<dbReference type="RefSeq" id="WP_257820522.1">
    <property type="nucleotide sequence ID" value="NZ_JABXYM010000001.1"/>
</dbReference>
<organism evidence="7 8">
    <name type="scientific">Salipaludibacillus agaradhaerens</name>
    <name type="common">Bacillus agaradhaerens</name>
    <dbReference type="NCBI Taxonomy" id="76935"/>
    <lineage>
        <taxon>Bacteria</taxon>
        <taxon>Bacillati</taxon>
        <taxon>Bacillota</taxon>
        <taxon>Bacilli</taxon>
        <taxon>Bacillales</taxon>
        <taxon>Bacillaceae</taxon>
    </lineage>
</organism>
<dbReference type="Pfam" id="PF03741">
    <property type="entry name" value="TerC"/>
    <property type="match status" value="1"/>
</dbReference>
<feature type="transmembrane region" description="Helical" evidence="6">
    <location>
        <begin position="6"/>
        <end position="30"/>
    </location>
</feature>
<dbReference type="EMBL" id="JABXYM010000001">
    <property type="protein sequence ID" value="MCR6095785.1"/>
    <property type="molecule type" value="Genomic_DNA"/>
</dbReference>
<dbReference type="PANTHER" id="PTHR30238">
    <property type="entry name" value="MEMBRANE BOUND PREDICTED REDOX MODULATOR"/>
    <property type="match status" value="1"/>
</dbReference>
<evidence type="ECO:0000256" key="2">
    <source>
        <dbReference type="ARBA" id="ARBA00007511"/>
    </source>
</evidence>
<feature type="transmembrane region" description="Helical" evidence="6">
    <location>
        <begin position="161"/>
        <end position="179"/>
    </location>
</feature>
<name>A0A9Q4B0K1_SALAG</name>
<evidence type="ECO:0000256" key="5">
    <source>
        <dbReference type="ARBA" id="ARBA00023136"/>
    </source>
</evidence>
<dbReference type="Proteomes" id="UP001057753">
    <property type="component" value="Unassembled WGS sequence"/>
</dbReference>
<evidence type="ECO:0000256" key="6">
    <source>
        <dbReference type="SAM" id="Phobius"/>
    </source>
</evidence>
<feature type="transmembrane region" description="Helical" evidence="6">
    <location>
        <begin position="132"/>
        <end position="149"/>
    </location>
</feature>